<keyword evidence="2" id="KW-0479">Metal-binding</keyword>
<dbReference type="SUPFAM" id="SSF53850">
    <property type="entry name" value="Periplasmic binding protein-like II"/>
    <property type="match status" value="1"/>
</dbReference>
<dbReference type="InterPro" id="IPR006059">
    <property type="entry name" value="SBP"/>
</dbReference>
<feature type="chain" id="PRO_5038459692" evidence="4">
    <location>
        <begin position="20"/>
        <end position="382"/>
    </location>
</feature>
<dbReference type="CDD" id="cd13544">
    <property type="entry name" value="PBP2_Fbp_like_1"/>
    <property type="match status" value="1"/>
</dbReference>
<dbReference type="GO" id="GO:0030975">
    <property type="term" value="F:thiamine binding"/>
    <property type="evidence" value="ECO:0007669"/>
    <property type="project" value="TreeGrafter"/>
</dbReference>
<name>A0A9D2FRD3_9FIRM</name>
<keyword evidence="2" id="KW-0408">Iron</keyword>
<evidence type="ECO:0000313" key="5">
    <source>
        <dbReference type="EMBL" id="HIZ66058.1"/>
    </source>
</evidence>
<dbReference type="EMBL" id="DXBG01000210">
    <property type="protein sequence ID" value="HIZ66058.1"/>
    <property type="molecule type" value="Genomic_DNA"/>
</dbReference>
<dbReference type="Gene3D" id="3.40.190.10">
    <property type="entry name" value="Periplasmic binding protein-like II"/>
    <property type="match status" value="2"/>
</dbReference>
<dbReference type="AlphaFoldDB" id="A0A9D2FRD3"/>
<feature type="signal peptide" evidence="4">
    <location>
        <begin position="1"/>
        <end position="19"/>
    </location>
</feature>
<evidence type="ECO:0000313" key="6">
    <source>
        <dbReference type="Proteomes" id="UP000824056"/>
    </source>
</evidence>
<reference evidence="5" key="1">
    <citation type="journal article" date="2021" name="PeerJ">
        <title>Extensive microbial diversity within the chicken gut microbiome revealed by metagenomics and culture.</title>
        <authorList>
            <person name="Gilroy R."/>
            <person name="Ravi A."/>
            <person name="Getino M."/>
            <person name="Pursley I."/>
            <person name="Horton D.L."/>
            <person name="Alikhan N.F."/>
            <person name="Baker D."/>
            <person name="Gharbi K."/>
            <person name="Hall N."/>
            <person name="Watson M."/>
            <person name="Adriaenssens E.M."/>
            <person name="Foster-Nyarko E."/>
            <person name="Jarju S."/>
            <person name="Secka A."/>
            <person name="Antonio M."/>
            <person name="Oren A."/>
            <person name="Chaudhuri R.R."/>
            <person name="La Ragione R."/>
            <person name="Hildebrand F."/>
            <person name="Pallen M.J."/>
        </authorList>
    </citation>
    <scope>NUCLEOTIDE SEQUENCE</scope>
    <source>
        <strain evidence="5">1068</strain>
    </source>
</reference>
<dbReference type="NCBIfam" id="TIGR03261">
    <property type="entry name" value="phnS2"/>
    <property type="match status" value="1"/>
</dbReference>
<dbReference type="GO" id="GO:0030288">
    <property type="term" value="C:outer membrane-bounded periplasmic space"/>
    <property type="evidence" value="ECO:0007669"/>
    <property type="project" value="TreeGrafter"/>
</dbReference>
<dbReference type="PANTHER" id="PTHR30006">
    <property type="entry name" value="THIAMINE-BINDING PERIPLASMIC PROTEIN-RELATED"/>
    <property type="match status" value="1"/>
</dbReference>
<dbReference type="InterPro" id="IPR026045">
    <property type="entry name" value="Ferric-bd"/>
</dbReference>
<dbReference type="GO" id="GO:0030976">
    <property type="term" value="F:thiamine pyrophosphate binding"/>
    <property type="evidence" value="ECO:0007669"/>
    <property type="project" value="TreeGrafter"/>
</dbReference>
<evidence type="ECO:0000256" key="4">
    <source>
        <dbReference type="SAM" id="SignalP"/>
    </source>
</evidence>
<feature type="region of interest" description="Disordered" evidence="3">
    <location>
        <begin position="28"/>
        <end position="64"/>
    </location>
</feature>
<reference evidence="5" key="2">
    <citation type="submission" date="2021-04" db="EMBL/GenBank/DDBJ databases">
        <authorList>
            <person name="Gilroy R."/>
        </authorList>
    </citation>
    <scope>NUCLEOTIDE SEQUENCE</scope>
    <source>
        <strain evidence="5">1068</strain>
    </source>
</reference>
<organism evidence="5 6">
    <name type="scientific">Candidatus Blautia pullicola</name>
    <dbReference type="NCBI Taxonomy" id="2838498"/>
    <lineage>
        <taxon>Bacteria</taxon>
        <taxon>Bacillati</taxon>
        <taxon>Bacillota</taxon>
        <taxon>Clostridia</taxon>
        <taxon>Lachnospirales</taxon>
        <taxon>Lachnospiraceae</taxon>
        <taxon>Blautia</taxon>
    </lineage>
</organism>
<dbReference type="GO" id="GO:0046872">
    <property type="term" value="F:metal ion binding"/>
    <property type="evidence" value="ECO:0007669"/>
    <property type="project" value="UniProtKB-KW"/>
</dbReference>
<protein>
    <submittedName>
        <fullName evidence="5">2-aminoethylphosphonate ABC transporter substrate-binding protein</fullName>
    </submittedName>
</protein>
<gene>
    <name evidence="5" type="ORF">H9809_09210</name>
</gene>
<keyword evidence="1 4" id="KW-0732">Signal</keyword>
<proteinExistence type="predicted"/>
<evidence type="ECO:0000256" key="2">
    <source>
        <dbReference type="PIRSR" id="PIRSR002825-1"/>
    </source>
</evidence>
<feature type="binding site" evidence="2">
    <location>
        <position position="269"/>
    </location>
    <ligand>
        <name>Fe cation</name>
        <dbReference type="ChEBI" id="CHEBI:24875"/>
    </ligand>
</feature>
<dbReference type="PIRSF" id="PIRSF002825">
    <property type="entry name" value="CfbpA"/>
    <property type="match status" value="1"/>
</dbReference>
<sequence length="382" mass="41789">MKRKICIALLAVLTTTAFAGCGGTDNNTAQENTDVQESNVQESSTQADSADEGAAGESGKSDSGEITVYTALEDEQVSEYLAKFNETYPDITVNVVRESTGIITAKLIAEKDNPQADVVWGTAASSMMVLDDMEALEPYEPEGCDRILPQFKSDKEVPTWVGIDAWETAFVVNTEEIKKLGMEADEIQSYEDLLDPRLKGQIVMSNPNSSGTGFLTVSAILQLKGTDSDDGWNYLDQLHENIGQYVHSGSKPAKMAASGECAVGISFGYAGISQRDKGAPVEVIFPEEGSGWDLEANALMKKDEINPAAYTFLDWAISDDVMDLYRVNYPIVTVENTGTYEGYDGNPLDQLIDNDFSWAAENREDILNQWMEKYDSKSEAES</sequence>
<dbReference type="Pfam" id="PF13416">
    <property type="entry name" value="SBP_bac_8"/>
    <property type="match status" value="1"/>
</dbReference>
<evidence type="ECO:0000256" key="3">
    <source>
        <dbReference type="SAM" id="MobiDB-lite"/>
    </source>
</evidence>
<evidence type="ECO:0000256" key="1">
    <source>
        <dbReference type="ARBA" id="ARBA00022729"/>
    </source>
</evidence>
<dbReference type="GO" id="GO:0015888">
    <property type="term" value="P:thiamine transport"/>
    <property type="evidence" value="ECO:0007669"/>
    <property type="project" value="TreeGrafter"/>
</dbReference>
<dbReference type="PROSITE" id="PS51257">
    <property type="entry name" value="PROKAR_LIPOPROTEIN"/>
    <property type="match status" value="1"/>
</dbReference>
<dbReference type="PANTHER" id="PTHR30006:SF2">
    <property type="entry name" value="ABC TRANSPORTER SUBSTRATE-BINDING PROTEIN"/>
    <property type="match status" value="1"/>
</dbReference>
<accession>A0A9D2FRD3</accession>
<dbReference type="InterPro" id="IPR017663">
    <property type="entry name" value="ABC_2-AEP-bd"/>
</dbReference>
<dbReference type="Proteomes" id="UP000824056">
    <property type="component" value="Unassembled WGS sequence"/>
</dbReference>
<feature type="compositionally biased region" description="Polar residues" evidence="3">
    <location>
        <begin position="28"/>
        <end position="48"/>
    </location>
</feature>
<comment type="caution">
    <text evidence="5">The sequence shown here is derived from an EMBL/GenBank/DDBJ whole genome shotgun (WGS) entry which is preliminary data.</text>
</comment>